<evidence type="ECO:0000313" key="1">
    <source>
        <dbReference type="EMBL" id="KAJ0045861.1"/>
    </source>
</evidence>
<comment type="caution">
    <text evidence="1">The sequence shown here is derived from an EMBL/GenBank/DDBJ whole genome shotgun (WGS) entry which is preliminary data.</text>
</comment>
<sequence>MQQEKVAETRTWSSRGLECLVALLDYHEQYGLIALHTAAMKGQKYVVLVLIIFGEYYGGLSYTPFGRGR</sequence>
<name>A0ACC0Z3V5_9ROSI</name>
<proteinExistence type="predicted"/>
<dbReference type="EMBL" id="CM047738">
    <property type="protein sequence ID" value="KAJ0045861.1"/>
    <property type="molecule type" value="Genomic_DNA"/>
</dbReference>
<evidence type="ECO:0000313" key="2">
    <source>
        <dbReference type="Proteomes" id="UP001163603"/>
    </source>
</evidence>
<dbReference type="Proteomes" id="UP001163603">
    <property type="component" value="Chromosome 3"/>
</dbReference>
<reference evidence="2" key="1">
    <citation type="journal article" date="2023" name="G3 (Bethesda)">
        <title>Genome assembly and association tests identify interacting loci associated with vigor, precocity, and sex in interspecific pistachio rootstocks.</title>
        <authorList>
            <person name="Palmer W."/>
            <person name="Jacygrad E."/>
            <person name="Sagayaradj S."/>
            <person name="Cavanaugh K."/>
            <person name="Han R."/>
            <person name="Bertier L."/>
            <person name="Beede B."/>
            <person name="Kafkas S."/>
            <person name="Golino D."/>
            <person name="Preece J."/>
            <person name="Michelmore R."/>
        </authorList>
    </citation>
    <scope>NUCLEOTIDE SEQUENCE [LARGE SCALE GENOMIC DNA]</scope>
</reference>
<protein>
    <submittedName>
        <fullName evidence="1">Uncharacterized protein</fullName>
    </submittedName>
</protein>
<keyword evidence="2" id="KW-1185">Reference proteome</keyword>
<gene>
    <name evidence="1" type="ORF">Pint_06568</name>
</gene>
<accession>A0ACC0Z3V5</accession>
<organism evidence="1 2">
    <name type="scientific">Pistacia integerrima</name>
    <dbReference type="NCBI Taxonomy" id="434235"/>
    <lineage>
        <taxon>Eukaryota</taxon>
        <taxon>Viridiplantae</taxon>
        <taxon>Streptophyta</taxon>
        <taxon>Embryophyta</taxon>
        <taxon>Tracheophyta</taxon>
        <taxon>Spermatophyta</taxon>
        <taxon>Magnoliopsida</taxon>
        <taxon>eudicotyledons</taxon>
        <taxon>Gunneridae</taxon>
        <taxon>Pentapetalae</taxon>
        <taxon>rosids</taxon>
        <taxon>malvids</taxon>
        <taxon>Sapindales</taxon>
        <taxon>Anacardiaceae</taxon>
        <taxon>Pistacia</taxon>
    </lineage>
</organism>